<dbReference type="InterPro" id="IPR024607">
    <property type="entry name" value="Sulfatase_CS"/>
</dbReference>
<evidence type="ECO:0000256" key="4">
    <source>
        <dbReference type="ARBA" id="ARBA00022837"/>
    </source>
</evidence>
<comment type="caution">
    <text evidence="6">The sequence shown here is derived from an EMBL/GenBank/DDBJ whole genome shotgun (WGS) entry which is preliminary data.</text>
</comment>
<dbReference type="PROSITE" id="PS00523">
    <property type="entry name" value="SULFATASE_1"/>
    <property type="match status" value="1"/>
</dbReference>
<protein>
    <submittedName>
        <fullName evidence="6">Arylsulfatase</fullName>
    </submittedName>
</protein>
<evidence type="ECO:0000259" key="5">
    <source>
        <dbReference type="Pfam" id="PF00884"/>
    </source>
</evidence>
<evidence type="ECO:0000256" key="3">
    <source>
        <dbReference type="ARBA" id="ARBA00022801"/>
    </source>
</evidence>
<comment type="similarity">
    <text evidence="1">Belongs to the sulfatase family.</text>
</comment>
<dbReference type="PANTHER" id="PTHR42693:SF53">
    <property type="entry name" value="ENDO-4-O-SULFATASE"/>
    <property type="match status" value="1"/>
</dbReference>
<accession>A0A851GGT4</accession>
<evidence type="ECO:0000313" key="6">
    <source>
        <dbReference type="EMBL" id="NWK55051.1"/>
    </source>
</evidence>
<dbReference type="GO" id="GO:0004065">
    <property type="term" value="F:arylsulfatase activity"/>
    <property type="evidence" value="ECO:0007669"/>
    <property type="project" value="TreeGrafter"/>
</dbReference>
<dbReference type="SUPFAM" id="SSF53649">
    <property type="entry name" value="Alkaline phosphatase-like"/>
    <property type="match status" value="1"/>
</dbReference>
<dbReference type="InterPro" id="IPR050738">
    <property type="entry name" value="Sulfatase"/>
</dbReference>
<sequence>MHAQESSLPNILLINVDDMGYGDPQCINPNSKLSTPHIDSLATQGRIFSQAYTCAAICGPSRYGLLTGRHAWRSGLTSGNGATLGQSTIDSQRMTLGSLLLKHGYDTAMVGKWGVRFDFRSATTSAFNPTLPSSVPSLSQIDFSKPIYGPKRHGFEYARNAVWIGTGHQWVENGVSDSPPGINGIMSTGDDDEYRLRLGIELEAAVNYLNSKGNQISGNGSVDPKYGQEKGKPFFLYFATGAPHTPITPTAAFQGSSGVDLYGDFIQNLDDTIGQLLQALDDNNLSDNTLVIFTSDNGAEVATSKANAYSRAVNQGHFSMGPLRGGKRSLHEAGTRVPFIVKWPNKVMANSVSSQVISQTDLLATFADILDVDLPDNAGEDSVSSLDAFLTTNPMATTPRDLLIHAGATTNLAIRQDSWVLIKQANYASPSETSAFRDLIGVPNTDNDFSGSLYNLNTDLRQTTNLYHSEAATRNKMLESLENYKKRGRTAPSRLYLANDSFEDEIYRYSGHDSETEVGGVSPGWTGYSDSVNINGFFTGGLGSKRDELSLIDETRSNVPDTPSGKQWQNLKIGTHTIAEVGRNLGSVNTLQKVVSANNVIDMTFLLSARRANSRDDIYDVKVSLIAGSRDSWDSAKIIKSIVVDADTNGELVTNVGDTVDAADSVYLKGVYVNFDLSDVKFTDLENNDVWLVFSTLDADSNGSSNTSNQTLIDGITLAGVPKNERLGVTHLSNNHYILDFKPRPNRSYIIQKSVDLTPDSWEAMVTLPAHTTTLGDIYHYKMNMEGEDRGFFRLH</sequence>
<evidence type="ECO:0000256" key="2">
    <source>
        <dbReference type="ARBA" id="ARBA00022723"/>
    </source>
</evidence>
<dbReference type="Gene3D" id="3.30.1120.10">
    <property type="match status" value="1"/>
</dbReference>
<proteinExistence type="inferred from homology"/>
<dbReference type="Pfam" id="PF00884">
    <property type="entry name" value="Sulfatase"/>
    <property type="match status" value="2"/>
</dbReference>
<feature type="domain" description="Sulfatase N-terminal" evidence="5">
    <location>
        <begin position="9"/>
        <end position="125"/>
    </location>
</feature>
<dbReference type="RefSeq" id="WP_178931592.1">
    <property type="nucleotide sequence ID" value="NZ_JACBAZ010000002.1"/>
</dbReference>
<keyword evidence="4" id="KW-0106">Calcium</keyword>
<dbReference type="InterPro" id="IPR000917">
    <property type="entry name" value="Sulfatase_N"/>
</dbReference>
<dbReference type="Proteomes" id="UP000557872">
    <property type="component" value="Unassembled WGS sequence"/>
</dbReference>
<evidence type="ECO:0000313" key="7">
    <source>
        <dbReference type="Proteomes" id="UP000557872"/>
    </source>
</evidence>
<dbReference type="EMBL" id="JACBAZ010000002">
    <property type="protein sequence ID" value="NWK55051.1"/>
    <property type="molecule type" value="Genomic_DNA"/>
</dbReference>
<keyword evidence="3" id="KW-0378">Hydrolase</keyword>
<dbReference type="CDD" id="cd16143">
    <property type="entry name" value="ARS_like"/>
    <property type="match status" value="1"/>
</dbReference>
<organism evidence="6 7">
    <name type="scientific">Oceaniferula marina</name>
    <dbReference type="NCBI Taxonomy" id="2748318"/>
    <lineage>
        <taxon>Bacteria</taxon>
        <taxon>Pseudomonadati</taxon>
        <taxon>Verrucomicrobiota</taxon>
        <taxon>Verrucomicrobiia</taxon>
        <taxon>Verrucomicrobiales</taxon>
        <taxon>Verrucomicrobiaceae</taxon>
        <taxon>Oceaniferula</taxon>
    </lineage>
</organism>
<keyword evidence="7" id="KW-1185">Reference proteome</keyword>
<dbReference type="PANTHER" id="PTHR42693">
    <property type="entry name" value="ARYLSULFATASE FAMILY MEMBER"/>
    <property type="match status" value="1"/>
</dbReference>
<keyword evidence="2" id="KW-0479">Metal-binding</keyword>
<dbReference type="Gene3D" id="3.40.720.10">
    <property type="entry name" value="Alkaline Phosphatase, subunit A"/>
    <property type="match status" value="1"/>
</dbReference>
<name>A0A851GGT4_9BACT</name>
<dbReference type="AlphaFoldDB" id="A0A851GGT4"/>
<reference evidence="6 7" key="1">
    <citation type="submission" date="2020-07" db="EMBL/GenBank/DDBJ databases">
        <title>Roseicoccus Jingziensis gen. nov., sp. nov., isolated from coastal seawater.</title>
        <authorList>
            <person name="Feng X."/>
        </authorList>
    </citation>
    <scope>NUCLEOTIDE SEQUENCE [LARGE SCALE GENOMIC DNA]</scope>
    <source>
        <strain evidence="6 7">N1E253</strain>
    </source>
</reference>
<evidence type="ECO:0000256" key="1">
    <source>
        <dbReference type="ARBA" id="ARBA00008779"/>
    </source>
</evidence>
<dbReference type="InterPro" id="IPR017850">
    <property type="entry name" value="Alkaline_phosphatase_core_sf"/>
</dbReference>
<feature type="domain" description="Sulfatase N-terminal" evidence="5">
    <location>
        <begin position="228"/>
        <end position="372"/>
    </location>
</feature>
<gene>
    <name evidence="6" type="ORF">HW115_05485</name>
</gene>
<dbReference type="GO" id="GO:0046872">
    <property type="term" value="F:metal ion binding"/>
    <property type="evidence" value="ECO:0007669"/>
    <property type="project" value="UniProtKB-KW"/>
</dbReference>